<gene>
    <name evidence="3" type="ORF">T459_19470</name>
</gene>
<reference evidence="3 4" key="1">
    <citation type="journal article" date="2014" name="Nat. Genet.">
        <title>Genome sequence of the hot pepper provides insights into the evolution of pungency in Capsicum species.</title>
        <authorList>
            <person name="Kim S."/>
            <person name="Park M."/>
            <person name="Yeom S.I."/>
            <person name="Kim Y.M."/>
            <person name="Lee J.M."/>
            <person name="Lee H.A."/>
            <person name="Seo E."/>
            <person name="Choi J."/>
            <person name="Cheong K."/>
            <person name="Kim K.T."/>
            <person name="Jung K."/>
            <person name="Lee G.W."/>
            <person name="Oh S.K."/>
            <person name="Bae C."/>
            <person name="Kim S.B."/>
            <person name="Lee H.Y."/>
            <person name="Kim S.Y."/>
            <person name="Kim M.S."/>
            <person name="Kang B.C."/>
            <person name="Jo Y.D."/>
            <person name="Yang H.B."/>
            <person name="Jeong H.J."/>
            <person name="Kang W.H."/>
            <person name="Kwon J.K."/>
            <person name="Shin C."/>
            <person name="Lim J.Y."/>
            <person name="Park J.H."/>
            <person name="Huh J.H."/>
            <person name="Kim J.S."/>
            <person name="Kim B.D."/>
            <person name="Cohen O."/>
            <person name="Paran I."/>
            <person name="Suh M.C."/>
            <person name="Lee S.B."/>
            <person name="Kim Y.K."/>
            <person name="Shin Y."/>
            <person name="Noh S.J."/>
            <person name="Park J."/>
            <person name="Seo Y.S."/>
            <person name="Kwon S.Y."/>
            <person name="Kim H.A."/>
            <person name="Park J.M."/>
            <person name="Kim H.J."/>
            <person name="Choi S.B."/>
            <person name="Bosland P.W."/>
            <person name="Reeves G."/>
            <person name="Jo S.H."/>
            <person name="Lee B.W."/>
            <person name="Cho H.T."/>
            <person name="Choi H.S."/>
            <person name="Lee M.S."/>
            <person name="Yu Y."/>
            <person name="Do Choi Y."/>
            <person name="Park B.S."/>
            <person name="van Deynze A."/>
            <person name="Ashrafi H."/>
            <person name="Hill T."/>
            <person name="Kim W.T."/>
            <person name="Pai H.S."/>
            <person name="Ahn H.K."/>
            <person name="Yeam I."/>
            <person name="Giovannoni J.J."/>
            <person name="Rose J.K."/>
            <person name="Sorensen I."/>
            <person name="Lee S.J."/>
            <person name="Kim R.W."/>
            <person name="Choi I.Y."/>
            <person name="Choi B.S."/>
            <person name="Lim J.S."/>
            <person name="Lee Y.H."/>
            <person name="Choi D."/>
        </authorList>
    </citation>
    <scope>NUCLEOTIDE SEQUENCE [LARGE SCALE GENOMIC DNA]</scope>
    <source>
        <strain evidence="4">cv. CM334</strain>
    </source>
</reference>
<proteinExistence type="predicted"/>
<sequence length="155" mass="17357">MEMRSSRKVPVPLVTSNSGKKGLEINLQNNNLTSKGGTSIHMELEQCVANFVRKPTTIAIGMGYVTNSARLPVLIEKGVLIINNSLNRNSIINGARESGATFCVFQHNTPSHLEKVLREHIVERQPRTHRLWKKIIVSLLSNSVGKFFDLSNEFF</sequence>
<comment type="cofactor">
    <cofactor evidence="1">
        <name>pyridoxal 5'-phosphate</name>
        <dbReference type="ChEBI" id="CHEBI:597326"/>
    </cofactor>
</comment>
<dbReference type="InterPro" id="IPR050087">
    <property type="entry name" value="AON_synthase_class-II"/>
</dbReference>
<organism evidence="3 4">
    <name type="scientific">Capsicum annuum</name>
    <name type="common">Capsicum pepper</name>
    <dbReference type="NCBI Taxonomy" id="4072"/>
    <lineage>
        <taxon>Eukaryota</taxon>
        <taxon>Viridiplantae</taxon>
        <taxon>Streptophyta</taxon>
        <taxon>Embryophyta</taxon>
        <taxon>Tracheophyta</taxon>
        <taxon>Spermatophyta</taxon>
        <taxon>Magnoliopsida</taxon>
        <taxon>eudicotyledons</taxon>
        <taxon>Gunneridae</taxon>
        <taxon>Pentapetalae</taxon>
        <taxon>asterids</taxon>
        <taxon>lamiids</taxon>
        <taxon>Solanales</taxon>
        <taxon>Solanaceae</taxon>
        <taxon>Solanoideae</taxon>
        <taxon>Capsiceae</taxon>
        <taxon>Capsicum</taxon>
    </lineage>
</organism>
<dbReference type="GO" id="GO:0016740">
    <property type="term" value="F:transferase activity"/>
    <property type="evidence" value="ECO:0007669"/>
    <property type="project" value="UniProtKB-KW"/>
</dbReference>
<dbReference type="Proteomes" id="UP000222542">
    <property type="component" value="Unassembled WGS sequence"/>
</dbReference>
<protein>
    <submittedName>
        <fullName evidence="3">Uncharacterized protein</fullName>
    </submittedName>
</protein>
<dbReference type="PANTHER" id="PTHR13693:SF96">
    <property type="entry name" value="SERINE C-PALMITOYLTRANSFERASE"/>
    <property type="match status" value="1"/>
</dbReference>
<dbReference type="AlphaFoldDB" id="A0A2G2Z1T0"/>
<dbReference type="SUPFAM" id="SSF53383">
    <property type="entry name" value="PLP-dependent transferases"/>
    <property type="match status" value="1"/>
</dbReference>
<dbReference type="PANTHER" id="PTHR13693">
    <property type="entry name" value="CLASS II AMINOTRANSFERASE/8-AMINO-7-OXONONANOATE SYNTHASE"/>
    <property type="match status" value="1"/>
</dbReference>
<keyword evidence="2" id="KW-0808">Transferase</keyword>
<evidence type="ECO:0000313" key="4">
    <source>
        <dbReference type="Proteomes" id="UP000222542"/>
    </source>
</evidence>
<name>A0A2G2Z1T0_CAPAN</name>
<keyword evidence="4" id="KW-1185">Reference proteome</keyword>
<comment type="caution">
    <text evidence="3">The sequence shown here is derived from an EMBL/GenBank/DDBJ whole genome shotgun (WGS) entry which is preliminary data.</text>
</comment>
<dbReference type="STRING" id="4072.A0A2G2Z1T0"/>
<dbReference type="EMBL" id="AYRZ02000007">
    <property type="protein sequence ID" value="PHT75948.1"/>
    <property type="molecule type" value="Genomic_DNA"/>
</dbReference>
<evidence type="ECO:0000313" key="3">
    <source>
        <dbReference type="EMBL" id="PHT75948.1"/>
    </source>
</evidence>
<dbReference type="Gramene" id="PHT75948">
    <property type="protein sequence ID" value="PHT75948"/>
    <property type="gene ID" value="T459_19470"/>
</dbReference>
<dbReference type="Gene3D" id="3.40.640.10">
    <property type="entry name" value="Type I PLP-dependent aspartate aminotransferase-like (Major domain)"/>
    <property type="match status" value="1"/>
</dbReference>
<evidence type="ECO:0000256" key="2">
    <source>
        <dbReference type="ARBA" id="ARBA00022679"/>
    </source>
</evidence>
<evidence type="ECO:0000256" key="1">
    <source>
        <dbReference type="ARBA" id="ARBA00001933"/>
    </source>
</evidence>
<reference evidence="3 4" key="2">
    <citation type="journal article" date="2017" name="Genome Biol.">
        <title>New reference genome sequences of hot pepper reveal the massive evolution of plant disease-resistance genes by retroduplication.</title>
        <authorList>
            <person name="Kim S."/>
            <person name="Park J."/>
            <person name="Yeom S.I."/>
            <person name="Kim Y.M."/>
            <person name="Seo E."/>
            <person name="Kim K.T."/>
            <person name="Kim M.S."/>
            <person name="Lee J.M."/>
            <person name="Cheong K."/>
            <person name="Shin H.S."/>
            <person name="Kim S.B."/>
            <person name="Han K."/>
            <person name="Lee J."/>
            <person name="Park M."/>
            <person name="Lee H.A."/>
            <person name="Lee H.Y."/>
            <person name="Lee Y."/>
            <person name="Oh S."/>
            <person name="Lee J.H."/>
            <person name="Choi E."/>
            <person name="Choi E."/>
            <person name="Lee S.E."/>
            <person name="Jeon J."/>
            <person name="Kim H."/>
            <person name="Choi G."/>
            <person name="Song H."/>
            <person name="Lee J."/>
            <person name="Lee S.C."/>
            <person name="Kwon J.K."/>
            <person name="Lee H.Y."/>
            <person name="Koo N."/>
            <person name="Hong Y."/>
            <person name="Kim R.W."/>
            <person name="Kang W.H."/>
            <person name="Huh J.H."/>
            <person name="Kang B.C."/>
            <person name="Yang T.J."/>
            <person name="Lee Y.H."/>
            <person name="Bennetzen J.L."/>
            <person name="Choi D."/>
        </authorList>
    </citation>
    <scope>NUCLEOTIDE SEQUENCE [LARGE SCALE GENOMIC DNA]</scope>
    <source>
        <strain evidence="4">cv. CM334</strain>
    </source>
</reference>
<dbReference type="InterPro" id="IPR015421">
    <property type="entry name" value="PyrdxlP-dep_Trfase_major"/>
</dbReference>
<accession>A0A2G2Z1T0</accession>
<dbReference type="InterPro" id="IPR015424">
    <property type="entry name" value="PyrdxlP-dep_Trfase"/>
</dbReference>